<evidence type="ECO:0000313" key="12">
    <source>
        <dbReference type="Proteomes" id="UP000274429"/>
    </source>
</evidence>
<dbReference type="GO" id="GO:0030527">
    <property type="term" value="F:structural constituent of chromatin"/>
    <property type="evidence" value="ECO:0007669"/>
    <property type="project" value="InterPro"/>
</dbReference>
<evidence type="ECO:0000256" key="7">
    <source>
        <dbReference type="ARBA" id="ARBA00023242"/>
    </source>
</evidence>
<dbReference type="FunFam" id="1.10.20.10:FF:000103">
    <property type="entry name" value="Histone H2A type 1"/>
    <property type="match status" value="1"/>
</dbReference>
<dbReference type="GO" id="GO:0000786">
    <property type="term" value="C:nucleosome"/>
    <property type="evidence" value="ECO:0007669"/>
    <property type="project" value="UniProtKB-KW"/>
</dbReference>
<dbReference type="WBParaSite" id="TTAC_0000244001-mRNA-1">
    <property type="protein sequence ID" value="TTAC_0000244001-mRNA-1"/>
    <property type="gene ID" value="TTAC_0000244001"/>
</dbReference>
<keyword evidence="7 9" id="KW-0539">Nucleus</keyword>
<organism evidence="13">
    <name type="scientific">Hydatigena taeniaeformis</name>
    <name type="common">Feline tapeworm</name>
    <name type="synonym">Taenia taeniaeformis</name>
    <dbReference type="NCBI Taxonomy" id="6205"/>
    <lineage>
        <taxon>Eukaryota</taxon>
        <taxon>Metazoa</taxon>
        <taxon>Spiralia</taxon>
        <taxon>Lophotrochozoa</taxon>
        <taxon>Platyhelminthes</taxon>
        <taxon>Cestoda</taxon>
        <taxon>Eucestoda</taxon>
        <taxon>Cyclophyllidea</taxon>
        <taxon>Taeniidae</taxon>
        <taxon>Hydatigera</taxon>
    </lineage>
</organism>
<evidence type="ECO:0000313" key="13">
    <source>
        <dbReference type="WBParaSite" id="TTAC_0000244001-mRNA-1"/>
    </source>
</evidence>
<comment type="subunit">
    <text evidence="5 9">The nucleosome is a histone octamer containing two molecules each of H2A, H2B, H3 and H4 assembled in one H3-H4 heterotetramer and two H2A-H2B heterodimers. The octamer wraps approximately 147 bp of DNA.</text>
</comment>
<reference evidence="11 12" key="2">
    <citation type="submission" date="2018-11" db="EMBL/GenBank/DDBJ databases">
        <authorList>
            <consortium name="Pathogen Informatics"/>
        </authorList>
    </citation>
    <scope>NUCLEOTIDE SEQUENCE [LARGE SCALE GENOMIC DNA]</scope>
</reference>
<sequence length="201" mass="22630">MGPLNQSEHPLLLLLPPPPPTICPHMGYNDAIPSSKPVMYFAFLMAVAARLEILYARPESRDSRSNRSIAYFCRQSRDEWRGKRGKSRAKSKTRSSWAGLQFPMGQVHRLLRRGDYAKRVGAGAPVHMVAVLEYLAPEVVDLADNAVRDNKKTHITRATIRKDEKLRKLMDGITIGQSCMLPHIQAVLMSQKEEKPVASKE</sequence>
<keyword evidence="8 9" id="KW-0544">Nucleosome core</keyword>
<dbReference type="PANTHER" id="PTHR23430">
    <property type="entry name" value="HISTONE H2A"/>
    <property type="match status" value="1"/>
</dbReference>
<keyword evidence="12" id="KW-1185">Reference proteome</keyword>
<keyword evidence="9" id="KW-0238">DNA-binding</keyword>
<evidence type="ECO:0000256" key="1">
    <source>
        <dbReference type="ARBA" id="ARBA00002001"/>
    </source>
</evidence>
<comment type="subcellular location">
    <subcellularLocation>
        <location evidence="3">Chromosome</location>
    </subcellularLocation>
    <subcellularLocation>
        <location evidence="2 9">Nucleus</location>
    </subcellularLocation>
</comment>
<reference evidence="13" key="1">
    <citation type="submission" date="2017-02" db="UniProtKB">
        <authorList>
            <consortium name="WormBaseParasite"/>
        </authorList>
    </citation>
    <scope>IDENTIFICATION</scope>
</reference>
<dbReference type="Proteomes" id="UP000274429">
    <property type="component" value="Unassembled WGS sequence"/>
</dbReference>
<name>A0A0R3WNV2_HYDTA</name>
<gene>
    <name evidence="11" type="ORF">TTAC_LOCUS2427</name>
</gene>
<dbReference type="STRING" id="6205.A0A0R3WNV2"/>
<protein>
    <recommendedName>
        <fullName evidence="9">Histone H2A</fullName>
    </recommendedName>
</protein>
<evidence type="ECO:0000256" key="5">
    <source>
        <dbReference type="ARBA" id="ARBA00011538"/>
    </source>
</evidence>
<evidence type="ECO:0000256" key="6">
    <source>
        <dbReference type="ARBA" id="ARBA00022454"/>
    </source>
</evidence>
<evidence type="ECO:0000256" key="2">
    <source>
        <dbReference type="ARBA" id="ARBA00004123"/>
    </source>
</evidence>
<feature type="domain" description="Histone H2A C-terminal" evidence="10">
    <location>
        <begin position="166"/>
        <end position="196"/>
    </location>
</feature>
<dbReference type="EMBL" id="UYWX01001070">
    <property type="protein sequence ID" value="VDM20009.1"/>
    <property type="molecule type" value="Genomic_DNA"/>
</dbReference>
<dbReference type="Gene3D" id="1.10.20.10">
    <property type="entry name" value="Histone, subunit A"/>
    <property type="match status" value="1"/>
</dbReference>
<dbReference type="Pfam" id="PF16211">
    <property type="entry name" value="Histone_H2A_C"/>
    <property type="match status" value="1"/>
</dbReference>
<evidence type="ECO:0000256" key="4">
    <source>
        <dbReference type="ARBA" id="ARBA00010691"/>
    </source>
</evidence>
<evidence type="ECO:0000256" key="8">
    <source>
        <dbReference type="ARBA" id="ARBA00023269"/>
    </source>
</evidence>
<evidence type="ECO:0000313" key="11">
    <source>
        <dbReference type="EMBL" id="VDM20009.1"/>
    </source>
</evidence>
<dbReference type="GO" id="GO:0005634">
    <property type="term" value="C:nucleus"/>
    <property type="evidence" value="ECO:0007669"/>
    <property type="project" value="UniProtKB-SubCell"/>
</dbReference>
<accession>A0A0R3WNV2</accession>
<evidence type="ECO:0000256" key="3">
    <source>
        <dbReference type="ARBA" id="ARBA00004286"/>
    </source>
</evidence>
<dbReference type="GO" id="GO:0046982">
    <property type="term" value="F:protein heterodimerization activity"/>
    <property type="evidence" value="ECO:0007669"/>
    <property type="project" value="InterPro"/>
</dbReference>
<comment type="function">
    <text evidence="1">Core component of nucleosome. Nucleosomes wrap and compact DNA into chromatin, limiting DNA accessibility to the cellular machineries which require DNA as a template. Histones thereby play a central role in transcription regulation, DNA repair, DNA replication and chromosomal stability. DNA accessibility is regulated via a complex set of post-translational modifications of histones, also called histone code, and nucleosome remodeling.</text>
</comment>
<dbReference type="InterPro" id="IPR002119">
    <property type="entry name" value="Histone_H2A"/>
</dbReference>
<dbReference type="GO" id="GO:0003677">
    <property type="term" value="F:DNA binding"/>
    <property type="evidence" value="ECO:0007669"/>
    <property type="project" value="UniProtKB-KW"/>
</dbReference>
<comment type="similarity">
    <text evidence="4 9">Belongs to the histone H2A family.</text>
</comment>
<evidence type="ECO:0000256" key="9">
    <source>
        <dbReference type="RuleBase" id="RU003767"/>
    </source>
</evidence>
<dbReference type="OrthoDB" id="10266770at2759"/>
<dbReference type="InterPro" id="IPR009072">
    <property type="entry name" value="Histone-fold"/>
</dbReference>
<keyword evidence="6 9" id="KW-0158">Chromosome</keyword>
<dbReference type="PRINTS" id="PR00620">
    <property type="entry name" value="HISTONEH2A"/>
</dbReference>
<dbReference type="InterPro" id="IPR032454">
    <property type="entry name" value="Histone_H2A_C"/>
</dbReference>
<dbReference type="CDD" id="cd00074">
    <property type="entry name" value="HFD_H2A"/>
    <property type="match status" value="1"/>
</dbReference>
<dbReference type="SUPFAM" id="SSF47113">
    <property type="entry name" value="Histone-fold"/>
    <property type="match status" value="1"/>
</dbReference>
<dbReference type="AlphaFoldDB" id="A0A0R3WNV2"/>
<evidence type="ECO:0000259" key="10">
    <source>
        <dbReference type="Pfam" id="PF16211"/>
    </source>
</evidence>
<dbReference type="SMART" id="SM00414">
    <property type="entry name" value="H2A"/>
    <property type="match status" value="1"/>
</dbReference>
<proteinExistence type="inferred from homology"/>